<sequence>MDCSSKIKLPPELFYELANAFHFDFRWSVLRVSSSIFDHFLSKRQQKIHQNVDLFFQQHISGHLNVPMHEAVLAARVLAKFQTGHYKEMYAILESSRRFSDQIQPMLQKMWMEAHYIEDEKIQGSQLGPVDKYRVRKKHPMPPAIWKGEKLVHCFKKKTRKMLKKYYLTDPYPNPAVKNQLAQETNLTPMQIGNWFKNRRQRHRQQNIYYANHPPKIVVEEIHGISISGGDSLSPAKMPPAELEKEQDELLEPKEKKKRKETDE</sequence>
<dbReference type="SUPFAM" id="SSF46689">
    <property type="entry name" value="Homeodomain-like"/>
    <property type="match status" value="1"/>
</dbReference>
<keyword evidence="6 7" id="KW-0539">Nucleus</keyword>
<keyword evidence="12" id="KW-1185">Reference proteome</keyword>
<name>A0ABD2I684_HETSC</name>
<keyword evidence="5 7" id="KW-0371">Homeobox</keyword>
<dbReference type="FunFam" id="1.10.10.60:FF:000046">
    <property type="entry name" value="SIX homeobox 3"/>
    <property type="match status" value="1"/>
</dbReference>
<organism evidence="11 12">
    <name type="scientific">Heterodera schachtii</name>
    <name type="common">Sugarbeet cyst nematode worm</name>
    <name type="synonym">Tylenchus schachtii</name>
    <dbReference type="NCBI Taxonomy" id="97005"/>
    <lineage>
        <taxon>Eukaryota</taxon>
        <taxon>Metazoa</taxon>
        <taxon>Ecdysozoa</taxon>
        <taxon>Nematoda</taxon>
        <taxon>Chromadorea</taxon>
        <taxon>Rhabditida</taxon>
        <taxon>Tylenchina</taxon>
        <taxon>Tylenchomorpha</taxon>
        <taxon>Tylenchoidea</taxon>
        <taxon>Heteroderidae</taxon>
        <taxon>Heteroderinae</taxon>
        <taxon>Heterodera</taxon>
    </lineage>
</organism>
<evidence type="ECO:0000256" key="1">
    <source>
        <dbReference type="ARBA" id="ARBA00004123"/>
    </source>
</evidence>
<dbReference type="GO" id="GO:0006355">
    <property type="term" value="P:regulation of DNA-templated transcription"/>
    <property type="evidence" value="ECO:0007669"/>
    <property type="project" value="UniProtKB-ARBA"/>
</dbReference>
<proteinExistence type="inferred from homology"/>
<dbReference type="InterPro" id="IPR001356">
    <property type="entry name" value="HD"/>
</dbReference>
<evidence type="ECO:0000256" key="8">
    <source>
        <dbReference type="RuleBase" id="RU000682"/>
    </source>
</evidence>
<dbReference type="AlphaFoldDB" id="A0ABD2I684"/>
<feature type="domain" description="Homeobox" evidence="10">
    <location>
        <begin position="146"/>
        <end position="206"/>
    </location>
</feature>
<dbReference type="Gene3D" id="1.10.10.60">
    <property type="entry name" value="Homeodomain-like"/>
    <property type="match status" value="1"/>
</dbReference>
<comment type="similarity">
    <text evidence="2">Belongs to the SIX/Sine oculis homeobox family.</text>
</comment>
<gene>
    <name evidence="11" type="ORF">niasHS_014226</name>
</gene>
<dbReference type="Proteomes" id="UP001620645">
    <property type="component" value="Unassembled WGS sequence"/>
</dbReference>
<evidence type="ECO:0000256" key="5">
    <source>
        <dbReference type="ARBA" id="ARBA00023155"/>
    </source>
</evidence>
<dbReference type="InterPro" id="IPR009057">
    <property type="entry name" value="Homeodomain-like_sf"/>
</dbReference>
<protein>
    <recommendedName>
        <fullName evidence="10">Homeobox domain-containing protein</fullName>
    </recommendedName>
</protein>
<dbReference type="Pfam" id="PF00046">
    <property type="entry name" value="Homeodomain"/>
    <property type="match status" value="1"/>
</dbReference>
<reference evidence="11 12" key="1">
    <citation type="submission" date="2024-10" db="EMBL/GenBank/DDBJ databases">
        <authorList>
            <person name="Kim D."/>
        </authorList>
    </citation>
    <scope>NUCLEOTIDE SEQUENCE [LARGE SCALE GENOMIC DNA]</scope>
    <source>
        <strain evidence="11">Taebaek</strain>
    </source>
</reference>
<keyword evidence="4 7" id="KW-0238">DNA-binding</keyword>
<dbReference type="SMART" id="SM00389">
    <property type="entry name" value="HOX"/>
    <property type="match status" value="1"/>
</dbReference>
<evidence type="ECO:0000313" key="11">
    <source>
        <dbReference type="EMBL" id="KAL3074781.1"/>
    </source>
</evidence>
<dbReference type="EMBL" id="JBICCN010000356">
    <property type="protein sequence ID" value="KAL3074781.1"/>
    <property type="molecule type" value="Genomic_DNA"/>
</dbReference>
<evidence type="ECO:0000256" key="7">
    <source>
        <dbReference type="PROSITE-ProRule" id="PRU00108"/>
    </source>
</evidence>
<feature type="compositionally biased region" description="Basic and acidic residues" evidence="9">
    <location>
        <begin position="251"/>
        <end position="264"/>
    </location>
</feature>
<accession>A0ABD2I684</accession>
<comment type="caution">
    <text evidence="11">The sequence shown here is derived from an EMBL/GenBank/DDBJ whole genome shotgun (WGS) entry which is preliminary data.</text>
</comment>
<dbReference type="PANTHER" id="PTHR10390">
    <property type="entry name" value="HOMEOBOX PROTEIN SIX"/>
    <property type="match status" value="1"/>
</dbReference>
<dbReference type="Pfam" id="PF16878">
    <property type="entry name" value="SIX1_SD"/>
    <property type="match status" value="1"/>
</dbReference>
<evidence type="ECO:0000313" key="12">
    <source>
        <dbReference type="Proteomes" id="UP001620645"/>
    </source>
</evidence>
<evidence type="ECO:0000256" key="9">
    <source>
        <dbReference type="SAM" id="MobiDB-lite"/>
    </source>
</evidence>
<keyword evidence="3" id="KW-0217">Developmental protein</keyword>
<dbReference type="CDD" id="cd00086">
    <property type="entry name" value="homeodomain"/>
    <property type="match status" value="1"/>
</dbReference>
<dbReference type="InterPro" id="IPR031701">
    <property type="entry name" value="SIX1_SD"/>
</dbReference>
<evidence type="ECO:0000256" key="4">
    <source>
        <dbReference type="ARBA" id="ARBA00023125"/>
    </source>
</evidence>
<evidence type="ECO:0000256" key="3">
    <source>
        <dbReference type="ARBA" id="ARBA00022473"/>
    </source>
</evidence>
<dbReference type="GO" id="GO:0003677">
    <property type="term" value="F:DNA binding"/>
    <property type="evidence" value="ECO:0007669"/>
    <property type="project" value="UniProtKB-UniRule"/>
</dbReference>
<evidence type="ECO:0000256" key="2">
    <source>
        <dbReference type="ARBA" id="ARBA00008161"/>
    </source>
</evidence>
<feature type="DNA-binding region" description="Homeobox" evidence="7">
    <location>
        <begin position="148"/>
        <end position="207"/>
    </location>
</feature>
<dbReference type="PANTHER" id="PTHR10390:SF33">
    <property type="entry name" value="PROTEIN OPTIX"/>
    <property type="match status" value="1"/>
</dbReference>
<feature type="region of interest" description="Disordered" evidence="9">
    <location>
        <begin position="228"/>
        <end position="264"/>
    </location>
</feature>
<dbReference type="GO" id="GO:0005634">
    <property type="term" value="C:nucleus"/>
    <property type="evidence" value="ECO:0007669"/>
    <property type="project" value="UniProtKB-SubCell"/>
</dbReference>
<evidence type="ECO:0000256" key="6">
    <source>
        <dbReference type="ARBA" id="ARBA00023242"/>
    </source>
</evidence>
<dbReference type="PROSITE" id="PS50071">
    <property type="entry name" value="HOMEOBOX_2"/>
    <property type="match status" value="1"/>
</dbReference>
<comment type="subcellular location">
    <subcellularLocation>
        <location evidence="1 7 8">Nucleus</location>
    </subcellularLocation>
</comment>
<evidence type="ECO:0000259" key="10">
    <source>
        <dbReference type="PROSITE" id="PS50071"/>
    </source>
</evidence>